<protein>
    <submittedName>
        <fullName evidence="1">Uncharacterized protein</fullName>
    </submittedName>
</protein>
<dbReference type="AlphaFoldDB" id="A0AA44CLA9"/>
<gene>
    <name evidence="1" type="ORF">HB991_09730</name>
</gene>
<dbReference type="EMBL" id="JAASAI010000008">
    <property type="protein sequence ID" value="NIL22787.1"/>
    <property type="molecule type" value="Genomic_DNA"/>
</dbReference>
<name>A0AA44CLA9_YERMO</name>
<organism evidence="1 2">
    <name type="scientific">Yersinia mollaretii</name>
    <dbReference type="NCBI Taxonomy" id="33060"/>
    <lineage>
        <taxon>Bacteria</taxon>
        <taxon>Pseudomonadati</taxon>
        <taxon>Pseudomonadota</taxon>
        <taxon>Gammaproteobacteria</taxon>
        <taxon>Enterobacterales</taxon>
        <taxon>Yersiniaceae</taxon>
        <taxon>Yersinia</taxon>
    </lineage>
</organism>
<accession>A0AA44CLA9</accession>
<evidence type="ECO:0000313" key="2">
    <source>
        <dbReference type="Proteomes" id="UP000712947"/>
    </source>
</evidence>
<evidence type="ECO:0000313" key="1">
    <source>
        <dbReference type="EMBL" id="NIL22787.1"/>
    </source>
</evidence>
<proteinExistence type="predicted"/>
<sequence length="303" mass="34496">MIDNNHTSEDSTVETRIFKGKSGNNNFNIDLGESSYVISDSGGIDTLTFKNTKVENLEYSIKDGRHYIRDKQTQHVVTFDDAGYAERNRNIDEACDYFESIYYSTDMEKAIEAYSDTNIKLNNLKDKISELYKIAHNEINQKDLFSRPVNNIIHNLDELISIAGSRGDKQSSQLFLELKIAFNDYTYFLVDSATNHNIIEMINIDGKRYNVKDLLVSTALDVPSATPGGDISDLADITDVKILKNGTFDYTEQELENINIEQYNTNTMIEYMAEFKDLGQQLGIQELPFYSSSDFMPPIVQVN</sequence>
<reference evidence="1" key="1">
    <citation type="submission" date="2020-03" db="EMBL/GenBank/DDBJ databases">
        <authorList>
            <person name="Kislichkina A."/>
            <person name="Dentovskaya S."/>
            <person name="Shaikhutdinov R."/>
            <person name="Ivanov S."/>
            <person name="Sizova A."/>
            <person name="Solomentsev V."/>
            <person name="Bogun A."/>
        </authorList>
    </citation>
    <scope>NUCLEOTIDE SEQUENCE</scope>
    <source>
        <strain evidence="1">SCPM-O-B-7610</strain>
    </source>
</reference>
<comment type="caution">
    <text evidence="1">The sequence shown here is derived from an EMBL/GenBank/DDBJ whole genome shotgun (WGS) entry which is preliminary data.</text>
</comment>
<dbReference type="RefSeq" id="WP_050536762.1">
    <property type="nucleotide sequence ID" value="NZ_CABHYO010000010.1"/>
</dbReference>
<dbReference type="Proteomes" id="UP000712947">
    <property type="component" value="Unassembled WGS sequence"/>
</dbReference>